<name>K9GIB2_PEND1</name>
<dbReference type="HOGENOM" id="CLU_2441551_0_0_1"/>
<dbReference type="Proteomes" id="UP000009886">
    <property type="component" value="Unassembled WGS sequence"/>
</dbReference>
<accession>K9GIB2</accession>
<protein>
    <submittedName>
        <fullName evidence="1">Uncharacterized protein</fullName>
    </submittedName>
</protein>
<evidence type="ECO:0000313" key="2">
    <source>
        <dbReference type="Proteomes" id="UP000009886"/>
    </source>
</evidence>
<dbReference type="VEuPathDB" id="FungiDB:PDIP_13710"/>
<dbReference type="KEGG" id="pdp:PDIP_13710"/>
<gene>
    <name evidence="1" type="ORF">PDIP_13710</name>
</gene>
<reference evidence="2" key="1">
    <citation type="journal article" date="2012" name="BMC Genomics">
        <title>Genome sequence of the necrotrophic fungus Penicillium digitatum, the main postharvest pathogen of citrus.</title>
        <authorList>
            <person name="Marcet-Houben M."/>
            <person name="Ballester A.-R."/>
            <person name="de la Fuente B."/>
            <person name="Harries E."/>
            <person name="Marcos J.F."/>
            <person name="Gonzalez-Candelas L."/>
            <person name="Gabaldon T."/>
        </authorList>
    </citation>
    <scope>NUCLEOTIDE SEQUENCE [LARGE SCALE GENOMIC DNA]</scope>
    <source>
        <strain evidence="2">Pd1 / CECT 20795</strain>
    </source>
</reference>
<evidence type="ECO:0000313" key="1">
    <source>
        <dbReference type="EMBL" id="EKV20724.1"/>
    </source>
</evidence>
<organism evidence="1 2">
    <name type="scientific">Penicillium digitatum (strain Pd1 / CECT 20795)</name>
    <name type="common">Green mold</name>
    <dbReference type="NCBI Taxonomy" id="1170230"/>
    <lineage>
        <taxon>Eukaryota</taxon>
        <taxon>Fungi</taxon>
        <taxon>Dikarya</taxon>
        <taxon>Ascomycota</taxon>
        <taxon>Pezizomycotina</taxon>
        <taxon>Eurotiomycetes</taxon>
        <taxon>Eurotiomycetidae</taxon>
        <taxon>Eurotiales</taxon>
        <taxon>Aspergillaceae</taxon>
        <taxon>Penicillium</taxon>
    </lineage>
</organism>
<dbReference type="EMBL" id="AKCU01000097">
    <property type="protein sequence ID" value="EKV20724.1"/>
    <property type="molecule type" value="Genomic_DNA"/>
</dbReference>
<proteinExistence type="predicted"/>
<dbReference type="AlphaFoldDB" id="K9GIB2"/>
<comment type="caution">
    <text evidence="1">The sequence shown here is derived from an EMBL/GenBank/DDBJ whole genome shotgun (WGS) entry which is preliminary data.</text>
</comment>
<sequence length="90" mass="10240">MRFGNLQVPEQKHLQPLNGRSHLLTNKKVFPSTTSDSYNMILYPCLSLNRKVLDNTQHETQKGVVYTAVDDLENQTAILDPMPQRAQLST</sequence>
<dbReference type="OrthoDB" id="4682787at2759"/>